<organism evidence="1 2">
    <name type="scientific">Hartmannibacter diazotrophicus</name>
    <dbReference type="NCBI Taxonomy" id="1482074"/>
    <lineage>
        <taxon>Bacteria</taxon>
        <taxon>Pseudomonadati</taxon>
        <taxon>Pseudomonadota</taxon>
        <taxon>Alphaproteobacteria</taxon>
        <taxon>Hyphomicrobiales</taxon>
        <taxon>Pleomorphomonadaceae</taxon>
        <taxon>Hartmannibacter</taxon>
    </lineage>
</organism>
<name>A0A2C9DCF0_9HYPH</name>
<dbReference type="EMBL" id="LT960614">
    <property type="protein sequence ID" value="SON57936.1"/>
    <property type="molecule type" value="Genomic_DNA"/>
</dbReference>
<evidence type="ECO:0000313" key="2">
    <source>
        <dbReference type="Proteomes" id="UP000223606"/>
    </source>
</evidence>
<accession>A0A2C9DCF0</accession>
<keyword evidence="2" id="KW-1185">Reference proteome</keyword>
<proteinExistence type="predicted"/>
<reference evidence="2" key="1">
    <citation type="submission" date="2017-09" db="EMBL/GenBank/DDBJ databases">
        <title>Genome sequence of Nannocystis excedens DSM 71.</title>
        <authorList>
            <person name="Blom J."/>
        </authorList>
    </citation>
    <scope>NUCLEOTIDE SEQUENCE [LARGE SCALE GENOMIC DNA]</scope>
    <source>
        <strain evidence="2">type strain: E19</strain>
    </source>
</reference>
<dbReference type="Proteomes" id="UP000223606">
    <property type="component" value="Chromosome 1"/>
</dbReference>
<dbReference type="RefSeq" id="WP_157775779.1">
    <property type="nucleotide sequence ID" value="NZ_LT960614.1"/>
</dbReference>
<protein>
    <submittedName>
        <fullName evidence="1">Uncharacterized protein</fullName>
    </submittedName>
</protein>
<dbReference type="KEGG" id="hdi:HDIA_4395"/>
<evidence type="ECO:0000313" key="1">
    <source>
        <dbReference type="EMBL" id="SON57936.1"/>
    </source>
</evidence>
<sequence>MSAEFQQVFLKGRGVLYIRKKTYDENCILIADEHVERVLGRTEGERRVWQMLTQFPMSGIDEKQDRWWAREAGSTSRRFVWSLEQDAQ</sequence>
<gene>
    <name evidence="1" type="ORF">HDIA_4395</name>
</gene>
<dbReference type="AlphaFoldDB" id="A0A2C9DCF0"/>